<reference evidence="2" key="2">
    <citation type="submission" date="2014-06" db="EMBL/GenBank/DDBJ databases">
        <authorList>
            <person name="Aslett M."/>
        </authorList>
    </citation>
    <scope>NUCLEOTIDE SEQUENCE</scope>
</reference>
<gene>
    <name evidence="4" type="primary">EGR_08173</name>
    <name evidence="2" type="ORF">EgrG_000339200</name>
</gene>
<organism evidence="2">
    <name type="scientific">Echinococcus granulosus</name>
    <name type="common">Hydatid tapeworm</name>
    <dbReference type="NCBI Taxonomy" id="6210"/>
    <lineage>
        <taxon>Eukaryota</taxon>
        <taxon>Metazoa</taxon>
        <taxon>Spiralia</taxon>
        <taxon>Lophotrochozoa</taxon>
        <taxon>Platyhelminthes</taxon>
        <taxon>Cestoda</taxon>
        <taxon>Eucestoda</taxon>
        <taxon>Cyclophyllidea</taxon>
        <taxon>Taeniidae</taxon>
        <taxon>Echinococcus</taxon>
        <taxon>Echinococcus granulosus group</taxon>
    </lineage>
</organism>
<dbReference type="Proteomes" id="UP000492820">
    <property type="component" value="Unassembled WGS sequence"/>
</dbReference>
<dbReference type="AlphaFoldDB" id="A0A068WPW6"/>
<reference evidence="2 3" key="1">
    <citation type="journal article" date="2013" name="Nature">
        <title>The genomes of four tapeworm species reveal adaptations to parasitism.</title>
        <authorList>
            <person name="Tsai I.J."/>
            <person name="Zarowiecki M."/>
            <person name="Holroyd N."/>
            <person name="Garciarrubio A."/>
            <person name="Sanchez-Flores A."/>
            <person name="Brooks K.L."/>
            <person name="Tracey A."/>
            <person name="Bobes R.J."/>
            <person name="Fragoso G."/>
            <person name="Sciutto E."/>
            <person name="Aslett M."/>
            <person name="Beasley H."/>
            <person name="Bennett H.M."/>
            <person name="Cai J."/>
            <person name="Camicia F."/>
            <person name="Clark R."/>
            <person name="Cucher M."/>
            <person name="De Silva N."/>
            <person name="Day T.A."/>
            <person name="Deplazes P."/>
            <person name="Estrada K."/>
            <person name="Fernandez C."/>
            <person name="Holland P.W."/>
            <person name="Hou J."/>
            <person name="Hu S."/>
            <person name="Huckvale T."/>
            <person name="Hung S.S."/>
            <person name="Kamenetzky L."/>
            <person name="Keane J.A."/>
            <person name="Kiss F."/>
            <person name="Koziol U."/>
            <person name="Lambert O."/>
            <person name="Liu K."/>
            <person name="Luo X."/>
            <person name="Luo Y."/>
            <person name="Macchiaroli N."/>
            <person name="Nichol S."/>
            <person name="Paps J."/>
            <person name="Parkinson J."/>
            <person name="Pouchkina-Stantcheva N."/>
            <person name="Riddiford N."/>
            <person name="Rosenzvit M."/>
            <person name="Salinas G."/>
            <person name="Wasmuth J.D."/>
            <person name="Zamanian M."/>
            <person name="Zheng Y."/>
            <person name="Cai X."/>
            <person name="Soberon X."/>
            <person name="Olson P.D."/>
            <person name="Laclette J.P."/>
            <person name="Brehm K."/>
            <person name="Berriman M."/>
            <person name="Garciarrubio A."/>
            <person name="Bobes R.J."/>
            <person name="Fragoso G."/>
            <person name="Sanchez-Flores A."/>
            <person name="Estrada K."/>
            <person name="Cevallos M.A."/>
            <person name="Morett E."/>
            <person name="Gonzalez V."/>
            <person name="Portillo T."/>
            <person name="Ochoa-Leyva A."/>
            <person name="Jose M.V."/>
            <person name="Sciutto E."/>
            <person name="Landa A."/>
            <person name="Jimenez L."/>
            <person name="Valdes V."/>
            <person name="Carrero J.C."/>
            <person name="Larralde C."/>
            <person name="Morales-Montor J."/>
            <person name="Limon-Lason J."/>
            <person name="Soberon X."/>
            <person name="Laclette J.P."/>
        </authorList>
    </citation>
    <scope>NUCLEOTIDE SEQUENCE [LARGE SCALE GENOMIC DNA]</scope>
</reference>
<evidence type="ECO:0000256" key="1">
    <source>
        <dbReference type="SAM" id="MobiDB-lite"/>
    </source>
</evidence>
<dbReference type="EMBL" id="LK028586">
    <property type="protein sequence ID" value="CDS22180.1"/>
    <property type="molecule type" value="Genomic_DNA"/>
</dbReference>
<accession>A0A068WPW6</accession>
<dbReference type="OrthoDB" id="6245295at2759"/>
<proteinExistence type="predicted"/>
<protein>
    <submittedName>
        <fullName evidence="2 4">Uncharacterized protein</fullName>
    </submittedName>
</protein>
<feature type="compositionally biased region" description="Acidic residues" evidence="1">
    <location>
        <begin position="327"/>
        <end position="336"/>
    </location>
</feature>
<reference evidence="4" key="3">
    <citation type="submission" date="2020-10" db="UniProtKB">
        <authorList>
            <consortium name="WormBaseParasite"/>
        </authorList>
    </citation>
    <scope>IDENTIFICATION</scope>
</reference>
<name>A0A068WPW6_ECHGR</name>
<evidence type="ECO:0000313" key="4">
    <source>
        <dbReference type="WBParaSite" id="EgrG_000339200"/>
    </source>
</evidence>
<feature type="region of interest" description="Disordered" evidence="1">
    <location>
        <begin position="633"/>
        <end position="673"/>
    </location>
</feature>
<feature type="region of interest" description="Disordered" evidence="1">
    <location>
        <begin position="321"/>
        <end position="359"/>
    </location>
</feature>
<feature type="compositionally biased region" description="Polar residues" evidence="1">
    <location>
        <begin position="636"/>
        <end position="659"/>
    </location>
</feature>
<sequence>MELNTGTMCNSVGFNQEGLKCTMFELKQCVYAIIQLLRSELNTCPVGEGLINKVHNLKSQLSELSEDLVRQCKCLRNSAQSCGTGLGIKLNVDRNDVLGRNRKCTKQEPCEFSFSPTSMTDFNPRELECQKPQVFGCDNLQISKEATNLCGNSMKPKTQTECPFHDDSDKAFEAEMFDQFCALGSAMSFENQTKEFENDVERVLILLNELKNILANGNCSGNRSFGPQALELVKCLENLVNGDSLANENDYLTQNFSAGILSEDFDIMRPDAIKPDIDLNTRFKDMMCKLYSELELLEDEVKERVISNLEKMRETLMNDEPMKGETEDMPCDEDANEAQHEGGSNSAPMECEDGTRENEQTGENALLNGNMDPEFQVETDPPDKEIHDTAKQSLTEDNEGNENNLSGHLLNVFPKKEEAVLSDASNNSVTESQSNFSLTADIREKITSLLCKRDRLTLLEFKGKLLSVLHDLDDILDTFETKLTTSKQLPLFDQQDRQNPIKPTASLFWVMSCLKNFIRRVEPNLQVPECNLEAKICSLLCVFSYLLQLHHPNSSNLGMAKEVLKCLDIELSRQGAGTSVLAAYTRQLEEMVMNAKAVKTDTKVEENAETGSINSFEFENTNHIHQIRPAVAEGAENTQSAPLNADTNNDPDGISQTASPLADEVECKEAANS</sequence>
<evidence type="ECO:0000313" key="3">
    <source>
        <dbReference type="Proteomes" id="UP000492820"/>
    </source>
</evidence>
<evidence type="ECO:0000313" key="2">
    <source>
        <dbReference type="EMBL" id="CDS22180.1"/>
    </source>
</evidence>
<dbReference type="WBParaSite" id="EgrG_000339200">
    <property type="protein sequence ID" value="EgrG_000339200"/>
    <property type="gene ID" value="EgrG_000339200"/>
</dbReference>